<dbReference type="AlphaFoldDB" id="A0A8T0Q8H1"/>
<comment type="caution">
    <text evidence="2">The sequence shown here is derived from an EMBL/GenBank/DDBJ whole genome shotgun (WGS) entry which is preliminary data.</text>
</comment>
<reference evidence="2" key="1">
    <citation type="submission" date="2020-05" db="EMBL/GenBank/DDBJ databases">
        <title>WGS assembly of Panicum virgatum.</title>
        <authorList>
            <person name="Lovell J.T."/>
            <person name="Jenkins J."/>
            <person name="Shu S."/>
            <person name="Juenger T.E."/>
            <person name="Schmutz J."/>
        </authorList>
    </citation>
    <scope>NUCLEOTIDE SEQUENCE</scope>
    <source>
        <strain evidence="2">AP13</strain>
    </source>
</reference>
<sequence length="50" mass="5538">MHRSVLELDRGRSSGQPQQCLAMGIPSHHDSSAYSHTPRKQLVKCSTECS</sequence>
<keyword evidence="3" id="KW-1185">Reference proteome</keyword>
<feature type="region of interest" description="Disordered" evidence="1">
    <location>
        <begin position="1"/>
        <end position="37"/>
    </location>
</feature>
<organism evidence="2 3">
    <name type="scientific">Panicum virgatum</name>
    <name type="common">Blackwell switchgrass</name>
    <dbReference type="NCBI Taxonomy" id="38727"/>
    <lineage>
        <taxon>Eukaryota</taxon>
        <taxon>Viridiplantae</taxon>
        <taxon>Streptophyta</taxon>
        <taxon>Embryophyta</taxon>
        <taxon>Tracheophyta</taxon>
        <taxon>Spermatophyta</taxon>
        <taxon>Magnoliopsida</taxon>
        <taxon>Liliopsida</taxon>
        <taxon>Poales</taxon>
        <taxon>Poaceae</taxon>
        <taxon>PACMAD clade</taxon>
        <taxon>Panicoideae</taxon>
        <taxon>Panicodae</taxon>
        <taxon>Paniceae</taxon>
        <taxon>Panicinae</taxon>
        <taxon>Panicum</taxon>
        <taxon>Panicum sect. Hiantes</taxon>
    </lineage>
</organism>
<gene>
    <name evidence="2" type="ORF">PVAP13_7NG259117</name>
</gene>
<feature type="compositionally biased region" description="Basic and acidic residues" evidence="1">
    <location>
        <begin position="1"/>
        <end position="12"/>
    </location>
</feature>
<accession>A0A8T0Q8H1</accession>
<proteinExistence type="predicted"/>
<evidence type="ECO:0000313" key="3">
    <source>
        <dbReference type="Proteomes" id="UP000823388"/>
    </source>
</evidence>
<name>A0A8T0Q8H1_PANVG</name>
<dbReference type="EMBL" id="CM029050">
    <property type="protein sequence ID" value="KAG2567226.1"/>
    <property type="molecule type" value="Genomic_DNA"/>
</dbReference>
<evidence type="ECO:0000313" key="2">
    <source>
        <dbReference type="EMBL" id="KAG2567226.1"/>
    </source>
</evidence>
<dbReference type="Proteomes" id="UP000823388">
    <property type="component" value="Chromosome 7N"/>
</dbReference>
<evidence type="ECO:0000256" key="1">
    <source>
        <dbReference type="SAM" id="MobiDB-lite"/>
    </source>
</evidence>
<protein>
    <submittedName>
        <fullName evidence="2">Uncharacterized protein</fullName>
    </submittedName>
</protein>